<dbReference type="AlphaFoldDB" id="A0A8J5QS29"/>
<evidence type="ECO:0000313" key="1">
    <source>
        <dbReference type="EMBL" id="KAG8033837.1"/>
    </source>
</evidence>
<keyword evidence="2" id="KW-1185">Reference proteome</keyword>
<dbReference type="EMBL" id="JAAOIC020000072">
    <property type="protein sequence ID" value="KAG8033837.1"/>
    <property type="molecule type" value="Genomic_DNA"/>
</dbReference>
<evidence type="ECO:0000313" key="2">
    <source>
        <dbReference type="Proteomes" id="UP000729913"/>
    </source>
</evidence>
<protein>
    <submittedName>
        <fullName evidence="1">Uncharacterized protein</fullName>
    </submittedName>
</protein>
<dbReference type="OrthoDB" id="10549430at2759"/>
<accession>A0A8J5QS29</accession>
<reference evidence="1" key="1">
    <citation type="submission" date="2020-03" db="EMBL/GenBank/DDBJ databases">
        <authorList>
            <person name="Chebbi M.A."/>
            <person name="Drezen J.M."/>
        </authorList>
    </citation>
    <scope>NUCLEOTIDE SEQUENCE</scope>
    <source>
        <tissue evidence="1">Whole body</tissue>
    </source>
</reference>
<comment type="caution">
    <text evidence="1">The sequence shown here is derived from an EMBL/GenBank/DDBJ whole genome shotgun (WGS) entry which is preliminary data.</text>
</comment>
<gene>
    <name evidence="1" type="ORF">G9C98_008318</name>
</gene>
<dbReference type="Proteomes" id="UP000729913">
    <property type="component" value="Unassembled WGS sequence"/>
</dbReference>
<organism evidence="1 2">
    <name type="scientific">Cotesia typhae</name>
    <dbReference type="NCBI Taxonomy" id="2053667"/>
    <lineage>
        <taxon>Eukaryota</taxon>
        <taxon>Metazoa</taxon>
        <taxon>Ecdysozoa</taxon>
        <taxon>Arthropoda</taxon>
        <taxon>Hexapoda</taxon>
        <taxon>Insecta</taxon>
        <taxon>Pterygota</taxon>
        <taxon>Neoptera</taxon>
        <taxon>Endopterygota</taxon>
        <taxon>Hymenoptera</taxon>
        <taxon>Apocrita</taxon>
        <taxon>Ichneumonoidea</taxon>
        <taxon>Braconidae</taxon>
        <taxon>Microgastrinae</taxon>
        <taxon>Cotesia</taxon>
    </lineage>
</organism>
<reference evidence="1" key="2">
    <citation type="submission" date="2021-04" db="EMBL/GenBank/DDBJ databases">
        <title>Genome-wide patterns of bracovirus chromosomal integration into multiple host tissues during parasitism.</title>
        <authorList>
            <person name="Chebbi M.A.C."/>
        </authorList>
    </citation>
    <scope>NUCLEOTIDE SEQUENCE</scope>
    <source>
        <tissue evidence="1">Whole body</tissue>
    </source>
</reference>
<name>A0A8J5QS29_9HYME</name>
<proteinExistence type="predicted"/>
<sequence>MLTKFVDVYGNLGVNLPQVVLNRSDKDFSDFDILNVIIEGEPKNNEHRQQIIVYINEISLIVDSYDNGIVFSLNSLKPTNNGVSNSSRNYHYLLYLTDYNEFQAWTPSSS</sequence>